<dbReference type="PANTHER" id="PTHR38479">
    <property type="entry name" value="LMO0824 PROTEIN"/>
    <property type="match status" value="1"/>
</dbReference>
<proteinExistence type="predicted"/>
<dbReference type="EMBL" id="QWFA01000148">
    <property type="protein sequence ID" value="ROV66003.1"/>
    <property type="molecule type" value="Genomic_DNA"/>
</dbReference>
<evidence type="ECO:0000313" key="2">
    <source>
        <dbReference type="Proteomes" id="UP000285596"/>
    </source>
</evidence>
<reference evidence="1 2" key="1">
    <citation type="submission" date="2018-08" db="EMBL/GenBank/DDBJ databases">
        <title>Streptomyces globisporus 1912-4Crt, whole genome shotgun sequence.</title>
        <authorList>
            <person name="Matselyukh B."/>
        </authorList>
    </citation>
    <scope>NUCLEOTIDE SEQUENCE [LARGE SCALE GENOMIC DNA]</scope>
    <source>
        <strain evidence="1 2">1912-4Crt</strain>
    </source>
</reference>
<dbReference type="Pfam" id="PF06224">
    <property type="entry name" value="AlkZ-like"/>
    <property type="match status" value="1"/>
</dbReference>
<dbReference type="GO" id="GO:0003677">
    <property type="term" value="F:DNA binding"/>
    <property type="evidence" value="ECO:0007669"/>
    <property type="project" value="UniProtKB-KW"/>
</dbReference>
<dbReference type="AlphaFoldDB" id="A0A423UUK8"/>
<accession>A0A423UUK8</accession>
<dbReference type="InterPro" id="IPR009351">
    <property type="entry name" value="AlkZ-like"/>
</dbReference>
<dbReference type="Proteomes" id="UP000285596">
    <property type="component" value="Unassembled WGS sequence"/>
</dbReference>
<sequence length="363" mass="38139">MNGTARIDVSREQVLRYRVAAHGFDRASPTPGVLVLGVQDTPRGSAPVALAARGASAGPLERVWSFRGAPHLHRRTELAALAGALWPLDDADATARISTAVIKEGATLGLAAFRVTAKAFRRTVAGPLGKGEVSAAVSAAVPESLTYWCAPCGARHISGLLFQQAGLFGSVRVGTERGKTVLSPLGSPFPVPETASGTQDLVRAYLRFLGPATRAEAAAFLGTRPTAIRPVWPQGLVEVSVDGAPAWLPESEVTALRGAPRADAGTVRLLPPGDPFLQARDRSLLLPERDRQKELWRAIGGPGAVLAGSEIVGTWRARASGRRVEVTVTGFAALSAAVRRALETEAQTVAEVRGAKDALLRIE</sequence>
<organism evidence="1 2">
    <name type="scientific">Streptomyces globisporus</name>
    <dbReference type="NCBI Taxonomy" id="1908"/>
    <lineage>
        <taxon>Bacteria</taxon>
        <taxon>Bacillati</taxon>
        <taxon>Actinomycetota</taxon>
        <taxon>Actinomycetes</taxon>
        <taxon>Kitasatosporales</taxon>
        <taxon>Streptomycetaceae</taxon>
        <taxon>Streptomyces</taxon>
    </lineage>
</organism>
<gene>
    <name evidence="1" type="ORF">D3105_24320</name>
</gene>
<protein>
    <submittedName>
        <fullName evidence="1">Winged helix DNA-binding domain-containing protein</fullName>
    </submittedName>
</protein>
<keyword evidence="1" id="KW-0238">DNA-binding</keyword>
<dbReference type="PANTHER" id="PTHR38479:SF2">
    <property type="entry name" value="WINGED HELIX DNA-BINDING DOMAIN-CONTAINING PROTEIN"/>
    <property type="match status" value="1"/>
</dbReference>
<comment type="caution">
    <text evidence="1">The sequence shown here is derived from an EMBL/GenBank/DDBJ whole genome shotgun (WGS) entry which is preliminary data.</text>
</comment>
<evidence type="ECO:0000313" key="1">
    <source>
        <dbReference type="EMBL" id="ROV66003.1"/>
    </source>
</evidence>
<name>A0A423UUK8_STRGL</name>
<dbReference type="RefSeq" id="WP_118905177.1">
    <property type="nucleotide sequence ID" value="NZ_QWFA01000148.1"/>
</dbReference>